<evidence type="ECO:0000313" key="7">
    <source>
        <dbReference type="EMBL" id="SEL28463.1"/>
    </source>
</evidence>
<keyword evidence="3" id="KW-0813">Transport</keyword>
<protein>
    <submittedName>
        <fullName evidence="7">Iron complex transport system substrate-binding protein</fullName>
    </submittedName>
</protein>
<dbReference type="Gene3D" id="3.40.50.1980">
    <property type="entry name" value="Nitrogenase molybdenum iron protein domain"/>
    <property type="match status" value="2"/>
</dbReference>
<evidence type="ECO:0000256" key="3">
    <source>
        <dbReference type="ARBA" id="ARBA00022448"/>
    </source>
</evidence>
<accession>A0A1H7NY34</accession>
<dbReference type="PROSITE" id="PS51257">
    <property type="entry name" value="PROKAR_LIPOPROTEIN"/>
    <property type="match status" value="1"/>
</dbReference>
<dbReference type="SUPFAM" id="SSF53807">
    <property type="entry name" value="Helical backbone' metal receptor"/>
    <property type="match status" value="1"/>
</dbReference>
<dbReference type="PROSITE" id="PS50983">
    <property type="entry name" value="FE_B12_PBP"/>
    <property type="match status" value="1"/>
</dbReference>
<feature type="compositionally biased region" description="Acidic residues" evidence="5">
    <location>
        <begin position="22"/>
        <end position="44"/>
    </location>
</feature>
<dbReference type="GO" id="GO:0030288">
    <property type="term" value="C:outer membrane-bounded periplasmic space"/>
    <property type="evidence" value="ECO:0007669"/>
    <property type="project" value="TreeGrafter"/>
</dbReference>
<dbReference type="GO" id="GO:1901678">
    <property type="term" value="P:iron coordination entity transport"/>
    <property type="evidence" value="ECO:0007669"/>
    <property type="project" value="UniProtKB-ARBA"/>
</dbReference>
<gene>
    <name evidence="7" type="ORF">SAMN04488099_11648</name>
</gene>
<feature type="region of interest" description="Disordered" evidence="5">
    <location>
        <begin position="22"/>
        <end position="50"/>
    </location>
</feature>
<keyword evidence="4" id="KW-0732">Signal</keyword>
<comment type="similarity">
    <text evidence="2">Belongs to the bacterial solute-binding protein 8 family.</text>
</comment>
<dbReference type="RefSeq" id="WP_170231046.1">
    <property type="nucleotide sequence ID" value="NZ_BJYC01000019.1"/>
</dbReference>
<dbReference type="InterPro" id="IPR002491">
    <property type="entry name" value="ABC_transptr_periplasmic_BD"/>
</dbReference>
<proteinExistence type="inferred from homology"/>
<keyword evidence="8" id="KW-1185">Reference proteome</keyword>
<comment type="subcellular location">
    <subcellularLocation>
        <location evidence="1">Cell envelope</location>
    </subcellularLocation>
</comment>
<evidence type="ECO:0000256" key="1">
    <source>
        <dbReference type="ARBA" id="ARBA00004196"/>
    </source>
</evidence>
<dbReference type="Pfam" id="PF01497">
    <property type="entry name" value="Peripla_BP_2"/>
    <property type="match status" value="1"/>
</dbReference>
<dbReference type="Proteomes" id="UP000199081">
    <property type="component" value="Unassembled WGS sequence"/>
</dbReference>
<dbReference type="InterPro" id="IPR051313">
    <property type="entry name" value="Bact_iron-sidero_bind"/>
</dbReference>
<sequence length="318" mass="35208">MKKIVLGTLSLTLLLAACGNNEEDTELDPADGTVEDEDAEEVQESEGPRILTDGLGNEVEIPEDPEAVLASYLEDYLTALDITPVAQWSINDGEGVQTYLQDDLADVQTIPYDLPYESVMSVEPDLILIRDQIEQDMVDQYNLIAPTYVLNASPTSWRETMSEIGRVLDREDEAASVIETYDARAEETASLVQETAQGESAAAIWMIDTSLFVVHPERSSGSVLYGDAGFEIPEVVDQLSDDADWAAVSLEELADMDVDHLFLISDGDSELMEDRLWQNIPAVENDNVYTFDSQSAWLYYGPIANEQVLDHIDSSLQQ</sequence>
<dbReference type="EMBL" id="FNZU01000016">
    <property type="protein sequence ID" value="SEL28463.1"/>
    <property type="molecule type" value="Genomic_DNA"/>
</dbReference>
<evidence type="ECO:0000256" key="2">
    <source>
        <dbReference type="ARBA" id="ARBA00008814"/>
    </source>
</evidence>
<dbReference type="AlphaFoldDB" id="A0A1H7NY34"/>
<reference evidence="8" key="1">
    <citation type="submission" date="2016-10" db="EMBL/GenBank/DDBJ databases">
        <authorList>
            <person name="Varghese N."/>
            <person name="Submissions S."/>
        </authorList>
    </citation>
    <scope>NUCLEOTIDE SEQUENCE [LARGE SCALE GENOMIC DNA]</scope>
    <source>
        <strain evidence="8">DSM 19183</strain>
    </source>
</reference>
<organism evidence="7 8">
    <name type="scientific">Alkalibacterium pelagium</name>
    <dbReference type="NCBI Taxonomy" id="426702"/>
    <lineage>
        <taxon>Bacteria</taxon>
        <taxon>Bacillati</taxon>
        <taxon>Bacillota</taxon>
        <taxon>Bacilli</taxon>
        <taxon>Lactobacillales</taxon>
        <taxon>Carnobacteriaceae</taxon>
        <taxon>Alkalibacterium</taxon>
    </lineage>
</organism>
<feature type="domain" description="Fe/B12 periplasmic-binding" evidence="6">
    <location>
        <begin position="65"/>
        <end position="318"/>
    </location>
</feature>
<evidence type="ECO:0000259" key="6">
    <source>
        <dbReference type="PROSITE" id="PS50983"/>
    </source>
</evidence>
<evidence type="ECO:0000256" key="5">
    <source>
        <dbReference type="SAM" id="MobiDB-lite"/>
    </source>
</evidence>
<name>A0A1H7NY34_9LACT</name>
<dbReference type="PANTHER" id="PTHR30532:SF1">
    <property type="entry name" value="IRON(3+)-HYDROXAMATE-BINDING PROTEIN FHUD"/>
    <property type="match status" value="1"/>
</dbReference>
<evidence type="ECO:0000256" key="4">
    <source>
        <dbReference type="ARBA" id="ARBA00022729"/>
    </source>
</evidence>
<dbReference type="PANTHER" id="PTHR30532">
    <property type="entry name" value="IRON III DICITRATE-BINDING PERIPLASMIC PROTEIN"/>
    <property type="match status" value="1"/>
</dbReference>
<evidence type="ECO:0000313" key="8">
    <source>
        <dbReference type="Proteomes" id="UP000199081"/>
    </source>
</evidence>
<dbReference type="STRING" id="426702.SAMN04488099_11648"/>